<dbReference type="Pfam" id="PF13411">
    <property type="entry name" value="MerR_1"/>
    <property type="match status" value="1"/>
</dbReference>
<evidence type="ECO:0000313" key="5">
    <source>
        <dbReference type="Proteomes" id="UP000549343"/>
    </source>
</evidence>
<keyword evidence="6" id="KW-1185">Reference proteome</keyword>
<keyword evidence="4" id="KW-0238">DNA-binding</keyword>
<dbReference type="EMBL" id="BAAAHD010000006">
    <property type="protein sequence ID" value="GAA0550432.1"/>
    <property type="molecule type" value="Genomic_DNA"/>
</dbReference>
<reference evidence="3 6" key="1">
    <citation type="journal article" date="2019" name="Int. J. Syst. Evol. Microbiol.">
        <title>The Global Catalogue of Microorganisms (GCM) 10K type strain sequencing project: providing services to taxonomists for standard genome sequencing and annotation.</title>
        <authorList>
            <consortium name="The Broad Institute Genomics Platform"/>
            <consortium name="The Broad Institute Genome Sequencing Center for Infectious Disease"/>
            <person name="Wu L."/>
            <person name="Ma J."/>
        </authorList>
    </citation>
    <scope>NUCLEOTIDE SEQUENCE [LARGE SCALE GENOMIC DNA]</scope>
    <source>
        <strain evidence="3 6">JCM 10667</strain>
    </source>
</reference>
<dbReference type="AlphaFoldDB" id="A0A7W7IJV8"/>
<feature type="compositionally biased region" description="Gly residues" evidence="1">
    <location>
        <begin position="112"/>
        <end position="121"/>
    </location>
</feature>
<dbReference type="Gene3D" id="1.10.1660.10">
    <property type="match status" value="1"/>
</dbReference>
<feature type="compositionally biased region" description="Low complexity" evidence="1">
    <location>
        <begin position="156"/>
        <end position="169"/>
    </location>
</feature>
<accession>A0A7W7IJV8</accession>
<dbReference type="SUPFAM" id="SSF46955">
    <property type="entry name" value="Putative DNA-binding domain"/>
    <property type="match status" value="1"/>
</dbReference>
<dbReference type="EMBL" id="JACHMV010000001">
    <property type="protein sequence ID" value="MBB4778457.1"/>
    <property type="molecule type" value="Genomic_DNA"/>
</dbReference>
<dbReference type="GO" id="GO:0006355">
    <property type="term" value="P:regulation of DNA-templated transcription"/>
    <property type="evidence" value="ECO:0007669"/>
    <property type="project" value="InterPro"/>
</dbReference>
<feature type="region of interest" description="Disordered" evidence="1">
    <location>
        <begin position="103"/>
        <end position="187"/>
    </location>
</feature>
<evidence type="ECO:0000313" key="6">
    <source>
        <dbReference type="Proteomes" id="UP001501427"/>
    </source>
</evidence>
<comment type="caution">
    <text evidence="4">The sequence shown here is derived from an EMBL/GenBank/DDBJ whole genome shotgun (WGS) entry which is preliminary data.</text>
</comment>
<evidence type="ECO:0000256" key="1">
    <source>
        <dbReference type="SAM" id="MobiDB-lite"/>
    </source>
</evidence>
<protein>
    <submittedName>
        <fullName evidence="4">DNA-binding transcriptional MerR regulator</fullName>
    </submittedName>
</protein>
<proteinExistence type="predicted"/>
<dbReference type="Proteomes" id="UP000549343">
    <property type="component" value="Unassembled WGS sequence"/>
</dbReference>
<dbReference type="GO" id="GO:0003677">
    <property type="term" value="F:DNA binding"/>
    <property type="evidence" value="ECO:0007669"/>
    <property type="project" value="UniProtKB-KW"/>
</dbReference>
<dbReference type="InterPro" id="IPR009061">
    <property type="entry name" value="DNA-bd_dom_put_sf"/>
</dbReference>
<reference evidence="3" key="3">
    <citation type="submission" date="2023-12" db="EMBL/GenBank/DDBJ databases">
        <authorList>
            <person name="Sun Q."/>
            <person name="Inoue M."/>
        </authorList>
    </citation>
    <scope>NUCLEOTIDE SEQUENCE</scope>
    <source>
        <strain evidence="3">JCM 10667</strain>
    </source>
</reference>
<name>A0A7W7IJV8_9ACTN</name>
<sequence>MEGTWTISELAERAAAALAVDGSTQVSGRVRDIPNERLIRWYTTIGLVDPPLGRRGRTALYGPRHLLQLVAVKRRQAAGLSIAQIQVELTGATDATLERIAALPYPAPQPPGGRGAAGRGTAGRAARPPAPSTPAPSGQPTVPAGLPAHLDFGDIEPAPSANSAAESAPRQPEDGAASAGPTGDEHDTAHSAFWRVRPDISYTEAAVADDYGADAPAESRPTVVQGVRLIPGLTLLLDVPALNGEDLAAIETAARPLLDELHRRGLLAPASSPAFLPADPTRRSQ</sequence>
<dbReference type="SMART" id="SM00422">
    <property type="entry name" value="HTH_MERR"/>
    <property type="match status" value="1"/>
</dbReference>
<dbReference type="RefSeq" id="WP_184889474.1">
    <property type="nucleotide sequence ID" value="NZ_BAAAHD010000006.1"/>
</dbReference>
<feature type="domain" description="HTH merR-type" evidence="2">
    <location>
        <begin position="5"/>
        <end position="92"/>
    </location>
</feature>
<evidence type="ECO:0000313" key="3">
    <source>
        <dbReference type="EMBL" id="GAA0550432.1"/>
    </source>
</evidence>
<evidence type="ECO:0000313" key="4">
    <source>
        <dbReference type="EMBL" id="MBB4778457.1"/>
    </source>
</evidence>
<organism evidence="4 5">
    <name type="scientific">Actinomadura livida</name>
    <dbReference type="NCBI Taxonomy" id="79909"/>
    <lineage>
        <taxon>Bacteria</taxon>
        <taxon>Bacillati</taxon>
        <taxon>Actinomycetota</taxon>
        <taxon>Actinomycetes</taxon>
        <taxon>Streptosporangiales</taxon>
        <taxon>Thermomonosporaceae</taxon>
        <taxon>Actinomadura</taxon>
    </lineage>
</organism>
<dbReference type="InterPro" id="IPR000551">
    <property type="entry name" value="MerR-type_HTH_dom"/>
</dbReference>
<dbReference type="Proteomes" id="UP001501427">
    <property type="component" value="Unassembled WGS sequence"/>
</dbReference>
<reference evidence="4 5" key="2">
    <citation type="submission" date="2020-08" db="EMBL/GenBank/DDBJ databases">
        <title>Sequencing the genomes of 1000 actinobacteria strains.</title>
        <authorList>
            <person name="Klenk H.-P."/>
        </authorList>
    </citation>
    <scope>NUCLEOTIDE SEQUENCE [LARGE SCALE GENOMIC DNA]</scope>
    <source>
        <strain evidence="4 5">DSM 44772</strain>
    </source>
</reference>
<gene>
    <name evidence="4" type="ORF">F4557_006875</name>
    <name evidence="3" type="ORF">GCM10009546_10680</name>
</gene>
<evidence type="ECO:0000259" key="2">
    <source>
        <dbReference type="SMART" id="SM00422"/>
    </source>
</evidence>